<feature type="compositionally biased region" description="Polar residues" evidence="1">
    <location>
        <begin position="156"/>
        <end position="170"/>
    </location>
</feature>
<feature type="compositionally biased region" description="Polar residues" evidence="1">
    <location>
        <begin position="16"/>
        <end position="36"/>
    </location>
</feature>
<evidence type="ECO:0000313" key="2">
    <source>
        <dbReference type="EMBL" id="PIC37458.1"/>
    </source>
</evidence>
<sequence>MRSVEKMQQYALTERIFQNGSSKNAISTSTKPNNSKRGYDKVDGLLDEDWETDEEKEKKKQRKLKKLEDAKFHMVDDKEEEVDDVNCKEVIDPIIEEMNRRQEERKRKKSKSRSTEEPLEAPPTTVTLATKSAHKSVNFKEDTYHVFVENFHKKSVSTNSGPISDQNFFQIPTKKPMQPPAKEKKKKNTGCCGIL</sequence>
<comment type="caution">
    <text evidence="2">The sequence shown here is derived from an EMBL/GenBank/DDBJ whole genome shotgun (WGS) entry which is preliminary data.</text>
</comment>
<evidence type="ECO:0000256" key="1">
    <source>
        <dbReference type="SAM" id="MobiDB-lite"/>
    </source>
</evidence>
<feature type="region of interest" description="Disordered" evidence="1">
    <location>
        <begin position="15"/>
        <end position="64"/>
    </location>
</feature>
<feature type="compositionally biased region" description="Basic and acidic residues" evidence="1">
    <location>
        <begin position="96"/>
        <end position="105"/>
    </location>
</feature>
<proteinExistence type="predicted"/>
<name>A0A2G5UD38_9PELO</name>
<dbReference type="EMBL" id="PDUG01000004">
    <property type="protein sequence ID" value="PIC37458.1"/>
    <property type="molecule type" value="Genomic_DNA"/>
</dbReference>
<protein>
    <submittedName>
        <fullName evidence="2">Uncharacterized protein</fullName>
    </submittedName>
</protein>
<feature type="compositionally biased region" description="Acidic residues" evidence="1">
    <location>
        <begin position="45"/>
        <end position="54"/>
    </location>
</feature>
<keyword evidence="3" id="KW-1185">Reference proteome</keyword>
<reference evidence="3" key="1">
    <citation type="submission" date="2017-10" db="EMBL/GenBank/DDBJ databases">
        <title>Rapid genome shrinkage in a self-fertile nematode reveals novel sperm competition proteins.</title>
        <authorList>
            <person name="Yin D."/>
            <person name="Schwarz E.M."/>
            <person name="Thomas C.G."/>
            <person name="Felde R.L."/>
            <person name="Korf I.F."/>
            <person name="Cutter A.D."/>
            <person name="Schartner C.M."/>
            <person name="Ralston E.J."/>
            <person name="Meyer B.J."/>
            <person name="Haag E.S."/>
        </authorList>
    </citation>
    <scope>NUCLEOTIDE SEQUENCE [LARGE SCALE GENOMIC DNA]</scope>
    <source>
        <strain evidence="3">JU1422</strain>
    </source>
</reference>
<evidence type="ECO:0000313" key="3">
    <source>
        <dbReference type="Proteomes" id="UP000230233"/>
    </source>
</evidence>
<dbReference type="Proteomes" id="UP000230233">
    <property type="component" value="Chromosome IV"/>
</dbReference>
<feature type="region of interest" description="Disordered" evidence="1">
    <location>
        <begin position="96"/>
        <end position="129"/>
    </location>
</feature>
<accession>A0A2G5UD38</accession>
<dbReference type="AlphaFoldDB" id="A0A2G5UD38"/>
<feature type="region of interest" description="Disordered" evidence="1">
    <location>
        <begin position="155"/>
        <end position="195"/>
    </location>
</feature>
<organism evidence="2 3">
    <name type="scientific">Caenorhabditis nigoni</name>
    <dbReference type="NCBI Taxonomy" id="1611254"/>
    <lineage>
        <taxon>Eukaryota</taxon>
        <taxon>Metazoa</taxon>
        <taxon>Ecdysozoa</taxon>
        <taxon>Nematoda</taxon>
        <taxon>Chromadorea</taxon>
        <taxon>Rhabditida</taxon>
        <taxon>Rhabditina</taxon>
        <taxon>Rhabditomorpha</taxon>
        <taxon>Rhabditoidea</taxon>
        <taxon>Rhabditidae</taxon>
        <taxon>Peloderinae</taxon>
        <taxon>Caenorhabditis</taxon>
    </lineage>
</organism>
<gene>
    <name evidence="2" type="primary">Cnig_chr_IV.g16083</name>
    <name evidence="2" type="ORF">B9Z55_016083</name>
</gene>
<dbReference type="OrthoDB" id="10520858at2759"/>